<dbReference type="PANTHER" id="PTHR30026">
    <property type="entry name" value="OUTER MEMBRANE PROTEIN TOLC"/>
    <property type="match status" value="1"/>
</dbReference>
<evidence type="ECO:0000256" key="2">
    <source>
        <dbReference type="ARBA" id="ARBA00007613"/>
    </source>
</evidence>
<protein>
    <submittedName>
        <fullName evidence="9">TolC family protein</fullName>
    </submittedName>
</protein>
<evidence type="ECO:0000256" key="4">
    <source>
        <dbReference type="ARBA" id="ARBA00022452"/>
    </source>
</evidence>
<evidence type="ECO:0000256" key="3">
    <source>
        <dbReference type="ARBA" id="ARBA00022448"/>
    </source>
</evidence>
<name>A0ABW2Z598_9FLAO</name>
<dbReference type="RefSeq" id="WP_386781975.1">
    <property type="nucleotide sequence ID" value="NZ_JBHTIC010000006.1"/>
</dbReference>
<keyword evidence="3" id="KW-0813">Transport</keyword>
<dbReference type="PANTHER" id="PTHR30026:SF20">
    <property type="entry name" value="OUTER MEMBRANE PROTEIN TOLC"/>
    <property type="match status" value="1"/>
</dbReference>
<comment type="subcellular location">
    <subcellularLocation>
        <location evidence="1">Cell outer membrane</location>
    </subcellularLocation>
</comment>
<keyword evidence="7" id="KW-0998">Cell outer membrane</keyword>
<proteinExistence type="inferred from homology"/>
<dbReference type="InterPro" id="IPR051906">
    <property type="entry name" value="TolC-like"/>
</dbReference>
<keyword evidence="8" id="KW-0732">Signal</keyword>
<feature type="chain" id="PRO_5046832924" evidence="8">
    <location>
        <begin position="20"/>
        <end position="455"/>
    </location>
</feature>
<feature type="signal peptide" evidence="8">
    <location>
        <begin position="1"/>
        <end position="19"/>
    </location>
</feature>
<evidence type="ECO:0000256" key="8">
    <source>
        <dbReference type="SAM" id="SignalP"/>
    </source>
</evidence>
<dbReference type="Pfam" id="PF02321">
    <property type="entry name" value="OEP"/>
    <property type="match status" value="2"/>
</dbReference>
<organism evidence="9 10">
    <name type="scientific">Lutibacter aestuarii</name>
    <dbReference type="NCBI Taxonomy" id="861111"/>
    <lineage>
        <taxon>Bacteria</taxon>
        <taxon>Pseudomonadati</taxon>
        <taxon>Bacteroidota</taxon>
        <taxon>Flavobacteriia</taxon>
        <taxon>Flavobacteriales</taxon>
        <taxon>Flavobacteriaceae</taxon>
        <taxon>Lutibacter</taxon>
    </lineage>
</organism>
<dbReference type="Proteomes" id="UP001597032">
    <property type="component" value="Unassembled WGS sequence"/>
</dbReference>
<dbReference type="InterPro" id="IPR003423">
    <property type="entry name" value="OMP_efflux"/>
</dbReference>
<dbReference type="Gene3D" id="1.20.1600.10">
    <property type="entry name" value="Outer membrane efflux proteins (OEP)"/>
    <property type="match status" value="1"/>
</dbReference>
<keyword evidence="10" id="KW-1185">Reference proteome</keyword>
<keyword evidence="4" id="KW-1134">Transmembrane beta strand</keyword>
<keyword evidence="6" id="KW-0472">Membrane</keyword>
<keyword evidence="5" id="KW-0812">Transmembrane</keyword>
<comment type="similarity">
    <text evidence="2">Belongs to the outer membrane factor (OMF) (TC 1.B.17) family.</text>
</comment>
<evidence type="ECO:0000256" key="1">
    <source>
        <dbReference type="ARBA" id="ARBA00004442"/>
    </source>
</evidence>
<gene>
    <name evidence="9" type="ORF">ACFQZW_06880</name>
</gene>
<accession>A0ABW2Z598</accession>
<dbReference type="EMBL" id="JBHTIC010000006">
    <property type="protein sequence ID" value="MFD0761803.1"/>
    <property type="molecule type" value="Genomic_DNA"/>
</dbReference>
<sequence>MRSKIVTILALVFFITVQAQDKKWTLQECVNYALENNISIKQQELNKELIEEDIITAEGNFYPSLNASASQNFNFGSYIDNYGGRVSRDSRSNSFSLGTGVTLYNGQRNKNTLLRAQKNLEAAGFDLEENKNNIMLFVVNSYLNVLLNKESLKIAEEQVSISESQVEKVKNLVEAGSQPRANLFEAQATLATNTQQLVTAQNNLDLSLLSLAQLLQISHKGFDVEDVVLNINAASLIYNDTDVIYNTALGNLPEIKSAEIAVENSEVAIDIAKGAFLPSLSFSAGLGTSYQHNQGQKDVRAILDENNNVVYVPNGFGKQLEDNLGYNFGFSLNIPIFNRFQTKSNVARAQINKERFELALLDKQVKLRETIEKAYADAKASLNQFVAAEQSLKAQEESFKNAQVSYNSGVMTSFDFDQVRNRLVNSQSSLINAKYNFVFRTKLLEYYLGIPIVID</sequence>
<evidence type="ECO:0000256" key="6">
    <source>
        <dbReference type="ARBA" id="ARBA00023136"/>
    </source>
</evidence>
<dbReference type="SUPFAM" id="SSF56954">
    <property type="entry name" value="Outer membrane efflux proteins (OEP)"/>
    <property type="match status" value="1"/>
</dbReference>
<comment type="caution">
    <text evidence="9">The sequence shown here is derived from an EMBL/GenBank/DDBJ whole genome shotgun (WGS) entry which is preliminary data.</text>
</comment>
<reference evidence="10" key="1">
    <citation type="journal article" date="2019" name="Int. J. Syst. Evol. Microbiol.">
        <title>The Global Catalogue of Microorganisms (GCM) 10K type strain sequencing project: providing services to taxonomists for standard genome sequencing and annotation.</title>
        <authorList>
            <consortium name="The Broad Institute Genomics Platform"/>
            <consortium name="The Broad Institute Genome Sequencing Center for Infectious Disease"/>
            <person name="Wu L."/>
            <person name="Ma J."/>
        </authorList>
    </citation>
    <scope>NUCLEOTIDE SEQUENCE [LARGE SCALE GENOMIC DNA]</scope>
    <source>
        <strain evidence="10">CCUG 60022</strain>
    </source>
</reference>
<evidence type="ECO:0000256" key="5">
    <source>
        <dbReference type="ARBA" id="ARBA00022692"/>
    </source>
</evidence>
<evidence type="ECO:0000313" key="9">
    <source>
        <dbReference type="EMBL" id="MFD0761803.1"/>
    </source>
</evidence>
<evidence type="ECO:0000256" key="7">
    <source>
        <dbReference type="ARBA" id="ARBA00023237"/>
    </source>
</evidence>
<evidence type="ECO:0000313" key="10">
    <source>
        <dbReference type="Proteomes" id="UP001597032"/>
    </source>
</evidence>